<keyword evidence="5" id="KW-1185">Reference proteome</keyword>
<proteinExistence type="predicted"/>
<dbReference type="OrthoDB" id="9812981at2"/>
<accession>A0A553K1P4</accession>
<dbReference type="Gene3D" id="3.30.360.10">
    <property type="entry name" value="Dihydrodipicolinate Reductase, domain 2"/>
    <property type="match status" value="1"/>
</dbReference>
<dbReference type="PANTHER" id="PTHR43818">
    <property type="entry name" value="BCDNA.GH03377"/>
    <property type="match status" value="1"/>
</dbReference>
<feature type="domain" description="Gfo/Idh/MocA-like oxidoreductase N-terminal" evidence="2">
    <location>
        <begin position="19"/>
        <end position="138"/>
    </location>
</feature>
<dbReference type="Proteomes" id="UP000317638">
    <property type="component" value="Unassembled WGS sequence"/>
</dbReference>
<organism evidence="4 5">
    <name type="scientific">Tessaracoccus rhinocerotis</name>
    <dbReference type="NCBI Taxonomy" id="1689449"/>
    <lineage>
        <taxon>Bacteria</taxon>
        <taxon>Bacillati</taxon>
        <taxon>Actinomycetota</taxon>
        <taxon>Actinomycetes</taxon>
        <taxon>Propionibacteriales</taxon>
        <taxon>Propionibacteriaceae</taxon>
        <taxon>Tessaracoccus</taxon>
    </lineage>
</organism>
<dbReference type="InterPro" id="IPR036291">
    <property type="entry name" value="NAD(P)-bd_dom_sf"/>
</dbReference>
<evidence type="ECO:0000256" key="1">
    <source>
        <dbReference type="ARBA" id="ARBA00023002"/>
    </source>
</evidence>
<evidence type="ECO:0000259" key="2">
    <source>
        <dbReference type="Pfam" id="PF01408"/>
    </source>
</evidence>
<dbReference type="GO" id="GO:0016491">
    <property type="term" value="F:oxidoreductase activity"/>
    <property type="evidence" value="ECO:0007669"/>
    <property type="project" value="UniProtKB-KW"/>
</dbReference>
<sequence>MSETSTRRNGSPPPSASSVALVGVNGFGLQHLLALQPLLRAGRCRLVAVADPSPPTGRSEELVGTTPRFASLEDLLADDVPDVVIISTPLHTHRGLAELALRAGSNVLLEKPPTVSLAEFSELCEVVRETGRTVQVGFQSLGSSSYAVIDRAIAAGEIGEVTGIGVVGTWLRATSYYERSTWAGRRTFRGLPVVDGVVTNPLSHAIATALRIDGSRRSEDVSEVSLDLYRAHDIEADDTSSVAVTTARGTRIAAGLTLCAAEQTQPRVVVHGSSGSITFYYKLDVVEVANAAGTRRIECSTTPLLQNLLDHVADPETALLSSLEDSGAFMRVLEAVRTAPDPTPIGDRHVEWRTDSAGRHPVVHEVEHWCEQVASQLRSFTDLGAPWAR</sequence>
<gene>
    <name evidence="4" type="ORF">FOJ82_05685</name>
</gene>
<dbReference type="Pfam" id="PF22725">
    <property type="entry name" value="GFO_IDH_MocA_C3"/>
    <property type="match status" value="1"/>
</dbReference>
<comment type="caution">
    <text evidence="4">The sequence shown here is derived from an EMBL/GenBank/DDBJ whole genome shotgun (WGS) entry which is preliminary data.</text>
</comment>
<dbReference type="EMBL" id="VKKG01000002">
    <property type="protein sequence ID" value="TRY18614.1"/>
    <property type="molecule type" value="Genomic_DNA"/>
</dbReference>
<dbReference type="Pfam" id="PF01408">
    <property type="entry name" value="GFO_IDH_MocA"/>
    <property type="match status" value="1"/>
</dbReference>
<dbReference type="AlphaFoldDB" id="A0A553K1P4"/>
<dbReference type="InterPro" id="IPR000683">
    <property type="entry name" value="Gfo/Idh/MocA-like_OxRdtase_N"/>
</dbReference>
<keyword evidence="1" id="KW-0560">Oxidoreductase</keyword>
<dbReference type="SUPFAM" id="SSF51735">
    <property type="entry name" value="NAD(P)-binding Rossmann-fold domains"/>
    <property type="match status" value="1"/>
</dbReference>
<name>A0A553K1P4_9ACTN</name>
<evidence type="ECO:0000259" key="3">
    <source>
        <dbReference type="Pfam" id="PF22725"/>
    </source>
</evidence>
<evidence type="ECO:0000313" key="5">
    <source>
        <dbReference type="Proteomes" id="UP000317638"/>
    </source>
</evidence>
<dbReference type="InterPro" id="IPR055170">
    <property type="entry name" value="GFO_IDH_MocA-like_dom"/>
</dbReference>
<dbReference type="GO" id="GO:0000166">
    <property type="term" value="F:nucleotide binding"/>
    <property type="evidence" value="ECO:0007669"/>
    <property type="project" value="InterPro"/>
</dbReference>
<dbReference type="Gene3D" id="3.40.50.720">
    <property type="entry name" value="NAD(P)-binding Rossmann-like Domain"/>
    <property type="match status" value="1"/>
</dbReference>
<dbReference type="SUPFAM" id="SSF55347">
    <property type="entry name" value="Glyceraldehyde-3-phosphate dehydrogenase-like, C-terminal domain"/>
    <property type="match status" value="1"/>
</dbReference>
<feature type="domain" description="GFO/IDH/MocA-like oxidoreductase" evidence="3">
    <location>
        <begin position="149"/>
        <end position="277"/>
    </location>
</feature>
<protein>
    <submittedName>
        <fullName evidence="4">Gfo/Idh/MocA family oxidoreductase</fullName>
    </submittedName>
</protein>
<dbReference type="PANTHER" id="PTHR43818:SF11">
    <property type="entry name" value="BCDNA.GH03377"/>
    <property type="match status" value="1"/>
</dbReference>
<evidence type="ECO:0000313" key="4">
    <source>
        <dbReference type="EMBL" id="TRY18614.1"/>
    </source>
</evidence>
<dbReference type="InterPro" id="IPR050463">
    <property type="entry name" value="Gfo/Idh/MocA_oxidrdct_glycsds"/>
</dbReference>
<reference evidence="4 5" key="1">
    <citation type="submission" date="2019-07" db="EMBL/GenBank/DDBJ databases">
        <authorList>
            <person name="Zhou L.-Y."/>
        </authorList>
    </citation>
    <scope>NUCLEOTIDE SEQUENCE [LARGE SCALE GENOMIC DNA]</scope>
    <source>
        <strain evidence="4 5">YIM 101269</strain>
    </source>
</reference>